<dbReference type="RefSeq" id="WP_077427321.1">
    <property type="nucleotide sequence ID" value="NZ_MLHH01000012.1"/>
</dbReference>
<feature type="transmembrane region" description="Helical" evidence="9">
    <location>
        <begin position="301"/>
        <end position="321"/>
    </location>
</feature>
<feature type="transmembrane region" description="Helical" evidence="9">
    <location>
        <begin position="12"/>
        <end position="36"/>
    </location>
</feature>
<dbReference type="InterPro" id="IPR020846">
    <property type="entry name" value="MFS_dom"/>
</dbReference>
<evidence type="ECO:0000256" key="3">
    <source>
        <dbReference type="ARBA" id="ARBA00022475"/>
    </source>
</evidence>
<evidence type="ECO:0000256" key="8">
    <source>
        <dbReference type="ARBA" id="ARBA00023136"/>
    </source>
</evidence>
<feature type="transmembrane region" description="Helical" evidence="9">
    <location>
        <begin position="105"/>
        <end position="126"/>
    </location>
</feature>
<dbReference type="GO" id="GO:0005886">
    <property type="term" value="C:plasma membrane"/>
    <property type="evidence" value="ECO:0007669"/>
    <property type="project" value="UniProtKB-SubCell"/>
</dbReference>
<dbReference type="HAMAP" id="MF_00517">
    <property type="entry name" value="MFS_SotB"/>
    <property type="match status" value="1"/>
</dbReference>
<dbReference type="PANTHER" id="PTHR43124:SF4">
    <property type="entry name" value="SUGAR EFFLUX TRANSPORTER"/>
    <property type="match status" value="1"/>
</dbReference>
<keyword evidence="7 9" id="KW-1133">Transmembrane helix</keyword>
<comment type="function">
    <text evidence="9">Involved in the efflux of sugars. The physiological role may be the reduction of the intracellular concentration of toxic sugars or sugar metabolites.</text>
</comment>
<dbReference type="Gene3D" id="1.20.1250.20">
    <property type="entry name" value="MFS general substrate transporter like domains"/>
    <property type="match status" value="1"/>
</dbReference>
<feature type="domain" description="Major facilitator superfamily (MFS) profile" evidence="10">
    <location>
        <begin position="14"/>
        <end position="388"/>
    </location>
</feature>
<dbReference type="PROSITE" id="PS50850">
    <property type="entry name" value="MFS"/>
    <property type="match status" value="1"/>
</dbReference>
<dbReference type="GO" id="GO:0015144">
    <property type="term" value="F:carbohydrate transmembrane transporter activity"/>
    <property type="evidence" value="ECO:0007669"/>
    <property type="project" value="UniProtKB-UniRule"/>
</dbReference>
<dbReference type="AlphaFoldDB" id="A0A1V3I8Q1"/>
<feature type="transmembrane region" description="Helical" evidence="9">
    <location>
        <begin position="333"/>
        <end position="352"/>
    </location>
</feature>
<keyword evidence="4" id="KW-0997">Cell inner membrane</keyword>
<dbReference type="OrthoDB" id="9788453at2"/>
<evidence type="ECO:0000256" key="6">
    <source>
        <dbReference type="ARBA" id="ARBA00022692"/>
    </source>
</evidence>
<feature type="transmembrane region" description="Helical" evidence="9">
    <location>
        <begin position="56"/>
        <end position="73"/>
    </location>
</feature>
<comment type="subcellular location">
    <subcellularLocation>
        <location evidence="1 9">Cell membrane</location>
        <topology evidence="1 9">Multi-pass membrane protein</topology>
    </subcellularLocation>
</comment>
<dbReference type="CDD" id="cd17324">
    <property type="entry name" value="MFS_NepI_like"/>
    <property type="match status" value="1"/>
</dbReference>
<organism evidence="11 12">
    <name type="scientific">Rodentibacter heidelbergensis</name>
    <dbReference type="NCBI Taxonomy" id="1908258"/>
    <lineage>
        <taxon>Bacteria</taxon>
        <taxon>Pseudomonadati</taxon>
        <taxon>Pseudomonadota</taxon>
        <taxon>Gammaproteobacteria</taxon>
        <taxon>Pasteurellales</taxon>
        <taxon>Pasteurellaceae</taxon>
        <taxon>Rodentibacter</taxon>
    </lineage>
</organism>
<dbReference type="InterPro" id="IPR023495">
    <property type="entry name" value="Sugar_effux_transptr_put"/>
</dbReference>
<dbReference type="PANTHER" id="PTHR43124">
    <property type="entry name" value="PURINE EFFLUX PUMP PBUE"/>
    <property type="match status" value="1"/>
</dbReference>
<dbReference type="SUPFAM" id="SSF103473">
    <property type="entry name" value="MFS general substrate transporter"/>
    <property type="match status" value="1"/>
</dbReference>
<dbReference type="Pfam" id="PF07690">
    <property type="entry name" value="MFS_1"/>
    <property type="match status" value="1"/>
</dbReference>
<reference evidence="11 12" key="1">
    <citation type="submission" date="2016-10" db="EMBL/GenBank/DDBJ databases">
        <title>Rodentibacter gen. nov. and new species.</title>
        <authorList>
            <person name="Christensen H."/>
        </authorList>
    </citation>
    <scope>NUCLEOTIDE SEQUENCE [LARGE SCALE GENOMIC DNA]</scope>
    <source>
        <strain evidence="11 12">Ac69</strain>
    </source>
</reference>
<feature type="transmembrane region" description="Helical" evidence="9">
    <location>
        <begin position="168"/>
        <end position="189"/>
    </location>
</feature>
<evidence type="ECO:0000256" key="7">
    <source>
        <dbReference type="ARBA" id="ARBA00022989"/>
    </source>
</evidence>
<evidence type="ECO:0000259" key="10">
    <source>
        <dbReference type="PROSITE" id="PS50850"/>
    </source>
</evidence>
<feature type="transmembrane region" description="Helical" evidence="9">
    <location>
        <begin position="276"/>
        <end position="295"/>
    </location>
</feature>
<feature type="transmembrane region" description="Helical" evidence="9">
    <location>
        <begin position="80"/>
        <end position="99"/>
    </location>
</feature>
<keyword evidence="12" id="KW-1185">Reference proteome</keyword>
<dbReference type="InterPro" id="IPR011701">
    <property type="entry name" value="MFS"/>
</dbReference>
<dbReference type="Proteomes" id="UP000189437">
    <property type="component" value="Unassembled WGS sequence"/>
</dbReference>
<keyword evidence="8 9" id="KW-0472">Membrane</keyword>
<feature type="transmembrane region" description="Helical" evidence="9">
    <location>
        <begin position="138"/>
        <end position="156"/>
    </location>
</feature>
<dbReference type="NCBIfam" id="NF002921">
    <property type="entry name" value="PRK03545.1"/>
    <property type="match status" value="1"/>
</dbReference>
<comment type="caution">
    <text evidence="11">The sequence shown here is derived from an EMBL/GenBank/DDBJ whole genome shotgun (WGS) entry which is preliminary data.</text>
</comment>
<feature type="transmembrane region" description="Helical" evidence="9">
    <location>
        <begin position="210"/>
        <end position="232"/>
    </location>
</feature>
<keyword evidence="5 9" id="KW-0762">Sugar transport</keyword>
<feature type="transmembrane region" description="Helical" evidence="9">
    <location>
        <begin position="364"/>
        <end position="385"/>
    </location>
</feature>
<protein>
    <recommendedName>
        <fullName evidence="9">Probable sugar efflux transporter</fullName>
    </recommendedName>
</protein>
<evidence type="ECO:0000256" key="5">
    <source>
        <dbReference type="ARBA" id="ARBA00022597"/>
    </source>
</evidence>
<comment type="similarity">
    <text evidence="9">Belongs to the major facilitator superfamily. SotB (TC 2.A.1.2) family.</text>
</comment>
<keyword evidence="6 9" id="KW-0812">Transmembrane</keyword>
<keyword evidence="3 9" id="KW-1003">Cell membrane</keyword>
<dbReference type="InterPro" id="IPR050189">
    <property type="entry name" value="MFS_Efflux_Transporters"/>
</dbReference>
<accession>A0A1V3I8Q1</accession>
<keyword evidence="2 9" id="KW-0813">Transport</keyword>
<evidence type="ECO:0000256" key="9">
    <source>
        <dbReference type="HAMAP-Rule" id="MF_00517"/>
    </source>
</evidence>
<evidence type="ECO:0000256" key="2">
    <source>
        <dbReference type="ARBA" id="ARBA00022448"/>
    </source>
</evidence>
<dbReference type="InterPro" id="IPR036259">
    <property type="entry name" value="MFS_trans_sf"/>
</dbReference>
<dbReference type="STRING" id="1908258.BKK48_06460"/>
<evidence type="ECO:0000256" key="1">
    <source>
        <dbReference type="ARBA" id="ARBA00004651"/>
    </source>
</evidence>
<evidence type="ECO:0000313" key="12">
    <source>
        <dbReference type="Proteomes" id="UP000189437"/>
    </source>
</evidence>
<proteinExistence type="inferred from homology"/>
<dbReference type="EMBL" id="MLHH01000012">
    <property type="protein sequence ID" value="OOF36385.1"/>
    <property type="molecule type" value="Genomic_DNA"/>
</dbReference>
<name>A0A1V3I8Q1_9PAST</name>
<evidence type="ECO:0000313" key="11">
    <source>
        <dbReference type="EMBL" id="OOF36385.1"/>
    </source>
</evidence>
<feature type="transmembrane region" description="Helical" evidence="9">
    <location>
        <begin position="244"/>
        <end position="264"/>
    </location>
</feature>
<gene>
    <name evidence="9" type="primary">sotB</name>
    <name evidence="11" type="ORF">BKK48_06460</name>
</gene>
<sequence>MSFYQQAEKIQTWRVILMACTAFIFNTTEFVPVALLTDIAQSFNMQTAETGLMMTAYAWTVLVMSLPAMLATGKMERKSLLVKLFVIFIIGHLLSVMAWNFWVLLIARMCIALSHAVFWSITASLVMRIAPKNKKTQALGMLAIGSSLATILGLPIGRLIGQLVGWRVTFGIIAVLAFAAMFLIIQLLPRLPSKNAGSLASLPMLAKRPLLIGLYLTTALIISAHFTAYTYIEPFMIQIGQLPPSLTTLILLVFGLSGISASLLFNRLYRFNPRKFILTAMGLFITSLTLLLSSTHYTSTIFSLAFLWGIGISCIGLALQMQVLKLAPDATDVATAIYSGIFNAGIGAGALFGGQIMKYVGLEYIGWIGAMLGFVGLVMFSFFQYRYLPKISEK</sequence>
<evidence type="ECO:0000256" key="4">
    <source>
        <dbReference type="ARBA" id="ARBA00022519"/>
    </source>
</evidence>